<name>A0AAJ6BHF5_9BACT</name>
<keyword evidence="1" id="KW-0472">Membrane</keyword>
<keyword evidence="1" id="KW-0812">Transmembrane</keyword>
<organism evidence="2 3">
    <name type="scientific">Candidatus Pseudobacter hemicellulosilyticus</name>
    <dbReference type="NCBI Taxonomy" id="3121375"/>
    <lineage>
        <taxon>Bacteria</taxon>
        <taxon>Pseudomonadati</taxon>
        <taxon>Bacteroidota</taxon>
        <taxon>Chitinophagia</taxon>
        <taxon>Chitinophagales</taxon>
        <taxon>Chitinophagaceae</taxon>
        <taxon>Pseudobacter</taxon>
    </lineage>
</organism>
<proteinExistence type="predicted"/>
<feature type="transmembrane region" description="Helical" evidence="1">
    <location>
        <begin position="20"/>
        <end position="39"/>
    </location>
</feature>
<sequence length="40" mass="4795">MENENDQQQEQEHSYRTFETISILFAVAFTAGMFVKFLFF</sequence>
<keyword evidence="1" id="KW-1133">Transmembrane helix</keyword>
<gene>
    <name evidence="2" type="ORF">P0Y53_01860</name>
</gene>
<dbReference type="AlphaFoldDB" id="A0AAJ6BHF5"/>
<evidence type="ECO:0000256" key="1">
    <source>
        <dbReference type="SAM" id="Phobius"/>
    </source>
</evidence>
<accession>A0AAJ6BHF5</accession>
<protein>
    <submittedName>
        <fullName evidence="2">Uncharacterized protein</fullName>
    </submittedName>
</protein>
<evidence type="ECO:0000313" key="3">
    <source>
        <dbReference type="Proteomes" id="UP001220610"/>
    </source>
</evidence>
<evidence type="ECO:0000313" key="2">
    <source>
        <dbReference type="EMBL" id="WEK36232.1"/>
    </source>
</evidence>
<dbReference type="EMBL" id="CP119311">
    <property type="protein sequence ID" value="WEK36232.1"/>
    <property type="molecule type" value="Genomic_DNA"/>
</dbReference>
<dbReference type="Proteomes" id="UP001220610">
    <property type="component" value="Chromosome"/>
</dbReference>
<reference evidence="2" key="1">
    <citation type="submission" date="2023-03" db="EMBL/GenBank/DDBJ databases">
        <title>Andean soil-derived lignocellulolytic bacterial consortium as a source of novel taxa and putative plastic-active enzymes.</title>
        <authorList>
            <person name="Diaz-Garcia L."/>
            <person name="Chuvochina M."/>
            <person name="Feuerriegel G."/>
            <person name="Bunk B."/>
            <person name="Sproer C."/>
            <person name="Streit W.R."/>
            <person name="Rodriguez L.M."/>
            <person name="Overmann J."/>
            <person name="Jimenez D.J."/>
        </authorList>
    </citation>
    <scope>NUCLEOTIDE SEQUENCE</scope>
    <source>
        <strain evidence="2">MAG 7</strain>
    </source>
</reference>